<evidence type="ECO:0000313" key="6">
    <source>
        <dbReference type="RefSeq" id="XP_023572688.1"/>
    </source>
</evidence>
<dbReference type="AlphaFoldDB" id="A0A6P6EKT9"/>
<evidence type="ECO:0000313" key="5">
    <source>
        <dbReference type="Proteomes" id="UP000515203"/>
    </source>
</evidence>
<keyword evidence="5" id="KW-1185">Reference proteome</keyword>
<evidence type="ECO:0000256" key="1">
    <source>
        <dbReference type="ARBA" id="ARBA00022679"/>
    </source>
</evidence>
<dbReference type="Proteomes" id="UP000515203">
    <property type="component" value="Unplaced"/>
</dbReference>
<dbReference type="GO" id="GO:0019205">
    <property type="term" value="F:nucleobase-containing compound kinase activity"/>
    <property type="evidence" value="ECO:0007669"/>
    <property type="project" value="InterPro"/>
</dbReference>
<feature type="region of interest" description="Disordered" evidence="4">
    <location>
        <begin position="195"/>
        <end position="221"/>
    </location>
</feature>
<evidence type="ECO:0000256" key="2">
    <source>
        <dbReference type="ARBA" id="ARBA00022741"/>
    </source>
</evidence>
<name>A0A6P6EKT9_OCTDE</name>
<dbReference type="InterPro" id="IPR027417">
    <property type="entry name" value="P-loop_NTPase"/>
</dbReference>
<accession>A0A6P6EKT9</accession>
<dbReference type="GeneID" id="111817152"/>
<dbReference type="RefSeq" id="XP_023572688.1">
    <property type="nucleotide sequence ID" value="XM_023716920.1"/>
</dbReference>
<proteinExistence type="predicted"/>
<dbReference type="Gene3D" id="3.40.50.300">
    <property type="entry name" value="P-loop containing nucleotide triphosphate hydrolases"/>
    <property type="match status" value="2"/>
</dbReference>
<dbReference type="InParanoid" id="A0A6P6EKT9"/>
<keyword evidence="1" id="KW-0808">Transferase</keyword>
<gene>
    <name evidence="6" type="primary">LOC111817152</name>
</gene>
<evidence type="ECO:0000256" key="4">
    <source>
        <dbReference type="SAM" id="MobiDB-lite"/>
    </source>
</evidence>
<organism evidence="5 6">
    <name type="scientific">Octodon degus</name>
    <name type="common">Degu</name>
    <name type="synonym">Sciurus degus</name>
    <dbReference type="NCBI Taxonomy" id="10160"/>
    <lineage>
        <taxon>Eukaryota</taxon>
        <taxon>Metazoa</taxon>
        <taxon>Chordata</taxon>
        <taxon>Craniata</taxon>
        <taxon>Vertebrata</taxon>
        <taxon>Euteleostomi</taxon>
        <taxon>Mammalia</taxon>
        <taxon>Eutheria</taxon>
        <taxon>Euarchontoglires</taxon>
        <taxon>Glires</taxon>
        <taxon>Rodentia</taxon>
        <taxon>Hystricomorpha</taxon>
        <taxon>Octodontidae</taxon>
        <taxon>Octodon</taxon>
    </lineage>
</organism>
<keyword evidence="3" id="KW-0418">Kinase</keyword>
<dbReference type="OrthoDB" id="442176at2759"/>
<dbReference type="Pfam" id="PF00406">
    <property type="entry name" value="ADK"/>
    <property type="match status" value="1"/>
</dbReference>
<reference evidence="6" key="1">
    <citation type="submission" date="2025-08" db="UniProtKB">
        <authorList>
            <consortium name="RefSeq"/>
        </authorList>
    </citation>
    <scope>IDENTIFICATION</scope>
</reference>
<evidence type="ECO:0000256" key="3">
    <source>
        <dbReference type="ARBA" id="ARBA00022777"/>
    </source>
</evidence>
<dbReference type="PANTHER" id="PTHR23359">
    <property type="entry name" value="NUCLEOTIDE KINASE"/>
    <property type="match status" value="1"/>
</dbReference>
<dbReference type="GO" id="GO:0006139">
    <property type="term" value="P:nucleobase-containing compound metabolic process"/>
    <property type="evidence" value="ECO:0007669"/>
    <property type="project" value="InterPro"/>
</dbReference>
<sequence>MGLFKSKLPQKGRPLRSQEKDALKDSLIIFVLGGPCCGKGIQCRNMATRYGLYYLSLGQLLRQEAQRSTWQGRKIQDIMLRGHLVPTVGRTPNAVIVFDCSMATMVRRALQRYRVEGRVDQGEGDCGPALHRRLETHYTCCPPVLTFYQQQNLLRNDSEPASALAAVSMGTPVSGPKGAPCPNFPAETAAAVGQGCEDALQSPEPRQAREPTLFFPRGWAP</sequence>
<keyword evidence="2" id="KW-0547">Nucleotide-binding</keyword>
<dbReference type="FunCoup" id="A0A6P6EKT9">
    <property type="interactions" value="3"/>
</dbReference>
<dbReference type="SUPFAM" id="SSF52540">
    <property type="entry name" value="P-loop containing nucleoside triphosphate hydrolases"/>
    <property type="match status" value="1"/>
</dbReference>
<protein>
    <submittedName>
        <fullName evidence="6">Adenylate kinase isoenzyme 1-like</fullName>
    </submittedName>
</protein>
<dbReference type="InterPro" id="IPR000850">
    <property type="entry name" value="Adenylat/UMP-CMP_kin"/>
</dbReference>
<dbReference type="GO" id="GO:0005524">
    <property type="term" value="F:ATP binding"/>
    <property type="evidence" value="ECO:0007669"/>
    <property type="project" value="InterPro"/>
</dbReference>